<dbReference type="EMBL" id="QFQP01000015">
    <property type="protein sequence ID" value="PZR11048.1"/>
    <property type="molecule type" value="Genomic_DNA"/>
</dbReference>
<gene>
    <name evidence="1" type="ORF">DI536_18070</name>
</gene>
<dbReference type="AlphaFoldDB" id="A0A2W5UPS8"/>
<evidence type="ECO:0008006" key="3">
    <source>
        <dbReference type="Google" id="ProtNLM"/>
    </source>
</evidence>
<comment type="caution">
    <text evidence="1">The sequence shown here is derived from an EMBL/GenBank/DDBJ whole genome shotgun (WGS) entry which is preliminary data.</text>
</comment>
<sequence length="260" mass="28402">MPRIAIGDLTLDLDVPPRFTCEYTLNGSLIAESRGTGEVFELSVIDVNGGAIEVVTERAAKAERPLQEERDDFVSYFDGKKAWFAAIPEHVLVATLVRGSPPEFAAILASVAPAHAPFTGKGAMQVEALRPSHARFFEQRRTALLDAIGWSPQLGDAVPRLEAFWRELLDAPPTELDLLSTMLSGAAVAFGDLLCTRGFSWAVGHDPAYGTALGVVALRGTANVWVVPIQFMLERWRSRERDFIGAALTSLEQRVQNVRS</sequence>
<dbReference type="Proteomes" id="UP000249061">
    <property type="component" value="Unassembled WGS sequence"/>
</dbReference>
<accession>A0A2W5UPS8</accession>
<name>A0A2W5UPS8_9BACT</name>
<proteinExistence type="predicted"/>
<protein>
    <recommendedName>
        <fullName evidence="3">DUF3806 domain-containing protein</fullName>
    </recommendedName>
</protein>
<evidence type="ECO:0000313" key="2">
    <source>
        <dbReference type="Proteomes" id="UP000249061"/>
    </source>
</evidence>
<evidence type="ECO:0000313" key="1">
    <source>
        <dbReference type="EMBL" id="PZR11048.1"/>
    </source>
</evidence>
<reference evidence="1 2" key="1">
    <citation type="submission" date="2017-08" db="EMBL/GenBank/DDBJ databases">
        <title>Infants hospitalized years apart are colonized by the same room-sourced microbial strains.</title>
        <authorList>
            <person name="Brooks B."/>
            <person name="Olm M.R."/>
            <person name="Firek B.A."/>
            <person name="Baker R."/>
            <person name="Thomas B.C."/>
            <person name="Morowitz M.J."/>
            <person name="Banfield J.F."/>
        </authorList>
    </citation>
    <scope>NUCLEOTIDE SEQUENCE [LARGE SCALE GENOMIC DNA]</scope>
    <source>
        <strain evidence="1">S2_003_000_R2_14</strain>
    </source>
</reference>
<organism evidence="1 2">
    <name type="scientific">Archangium gephyra</name>
    <dbReference type="NCBI Taxonomy" id="48"/>
    <lineage>
        <taxon>Bacteria</taxon>
        <taxon>Pseudomonadati</taxon>
        <taxon>Myxococcota</taxon>
        <taxon>Myxococcia</taxon>
        <taxon>Myxococcales</taxon>
        <taxon>Cystobacterineae</taxon>
        <taxon>Archangiaceae</taxon>
        <taxon>Archangium</taxon>
    </lineage>
</organism>